<feature type="domain" description="F-box" evidence="2">
    <location>
        <begin position="1"/>
        <end position="47"/>
    </location>
</feature>
<feature type="compositionally biased region" description="Polar residues" evidence="1">
    <location>
        <begin position="665"/>
        <end position="674"/>
    </location>
</feature>
<feature type="region of interest" description="Disordered" evidence="1">
    <location>
        <begin position="496"/>
        <end position="536"/>
    </location>
</feature>
<dbReference type="InterPro" id="IPR003323">
    <property type="entry name" value="OTU_dom"/>
</dbReference>
<dbReference type="PROSITE" id="PS50181">
    <property type="entry name" value="FBOX"/>
    <property type="match status" value="1"/>
</dbReference>
<feature type="compositionally biased region" description="Basic residues" evidence="1">
    <location>
        <begin position="649"/>
        <end position="660"/>
    </location>
</feature>
<dbReference type="InterPro" id="IPR001810">
    <property type="entry name" value="F-box_dom"/>
</dbReference>
<dbReference type="InterPro" id="IPR048998">
    <property type="entry name" value="STPR"/>
</dbReference>
<evidence type="ECO:0008006" key="6">
    <source>
        <dbReference type="Google" id="ProtNLM"/>
    </source>
</evidence>
<dbReference type="CDD" id="cd22791">
    <property type="entry name" value="OTU_VRTN"/>
    <property type="match status" value="1"/>
</dbReference>
<organism evidence="4 5">
    <name type="scientific">Rotaria socialis</name>
    <dbReference type="NCBI Taxonomy" id="392032"/>
    <lineage>
        <taxon>Eukaryota</taxon>
        <taxon>Metazoa</taxon>
        <taxon>Spiralia</taxon>
        <taxon>Gnathifera</taxon>
        <taxon>Rotifera</taxon>
        <taxon>Eurotatoria</taxon>
        <taxon>Bdelloidea</taxon>
        <taxon>Philodinida</taxon>
        <taxon>Philodinidae</taxon>
        <taxon>Rotaria</taxon>
    </lineage>
</organism>
<dbReference type="Gene3D" id="3.90.70.80">
    <property type="match status" value="1"/>
</dbReference>
<feature type="domain" description="OTU" evidence="3">
    <location>
        <begin position="325"/>
        <end position="437"/>
    </location>
</feature>
<evidence type="ECO:0000313" key="4">
    <source>
        <dbReference type="EMBL" id="CAF3592797.1"/>
    </source>
</evidence>
<evidence type="ECO:0000313" key="5">
    <source>
        <dbReference type="Proteomes" id="UP000663869"/>
    </source>
</evidence>
<feature type="compositionally biased region" description="Basic and acidic residues" evidence="1">
    <location>
        <begin position="637"/>
        <end position="648"/>
    </location>
</feature>
<comment type="caution">
    <text evidence="4">The sequence shown here is derived from an EMBL/GenBank/DDBJ whole genome shotgun (WGS) entry which is preliminary data.</text>
</comment>
<evidence type="ECO:0000259" key="2">
    <source>
        <dbReference type="PROSITE" id="PS50181"/>
    </source>
</evidence>
<dbReference type="Proteomes" id="UP000663869">
    <property type="component" value="Unassembled WGS sequence"/>
</dbReference>
<sequence>MKLDELPPELLFKISTYLTLFDIGYSLMGVSNHLDRLLAENKNDRRTLAFHDGRCSYSLYRAFLDDHNGFRTRCLSLFIRSLVLDGFCNITCAYGILSKWADSTPSFLPSVRILTLSNMQFFHKYCYKPLALILACGTGTNIIGQLDKLTLVFDNADSWYVTVLHQLIFLQASCHTMIFHVTDGMENWNETGRGSLYVLHGVCGRQSCFLRTVYLTLSLKRFTELLFLLQPNEIPCLKHLTVTFERSDSTVSNLEHLFLQLLEKASESVMYYDEIASTVKRIQNIEALMIPIQFNPDQVFDERKYLVDAVAKTYLRKATDDVQHLIPVEVVADGNCLYNSILLLMNNSMITTSELRVRTVIELVVNGAYYTRMYSQFIGLLDIAIKAICKNYTYSELYEIAALCNILRCNIRSIYPRIDFREDMEILNNSFRPTSPIIANCSITIFWSHALNEIDVRAQNNMTWSPNHFVPLISPPVYDDSDNISRQSVSKVVTPGKRTFKNNTPIQMRIPEFQASPSQRRRNEHSNETSFAQSTTTDAIREAQNEIQAQYQSVVEQQIKPSQENPVNETMEHRRMQLETQKQRNQRNRSNETAEERHTRLEKQKQRDQWNRSNETAEERQIRLKKVKELAQSSRMNETEEQRQIRLEKQRKRSQANRAKKIAEKSTSNTLNTQQQNLSAKLNETEPISLCDTHDTHHFTSNEDINKKHKGLFPHFGQNSSPVT</sequence>
<dbReference type="EMBL" id="CAJNYU010002708">
    <property type="protein sequence ID" value="CAF3592797.1"/>
    <property type="molecule type" value="Genomic_DNA"/>
</dbReference>
<evidence type="ECO:0000256" key="1">
    <source>
        <dbReference type="SAM" id="MobiDB-lite"/>
    </source>
</evidence>
<feature type="compositionally biased region" description="Basic and acidic residues" evidence="1">
    <location>
        <begin position="589"/>
        <end position="622"/>
    </location>
</feature>
<dbReference type="Pfam" id="PF02338">
    <property type="entry name" value="OTU"/>
    <property type="match status" value="1"/>
</dbReference>
<evidence type="ECO:0000259" key="3">
    <source>
        <dbReference type="PROSITE" id="PS50802"/>
    </source>
</evidence>
<reference evidence="4" key="1">
    <citation type="submission" date="2021-02" db="EMBL/GenBank/DDBJ databases">
        <authorList>
            <person name="Nowell W R."/>
        </authorList>
    </citation>
    <scope>NUCLEOTIDE SEQUENCE</scope>
</reference>
<dbReference type="AlphaFoldDB" id="A0A818MNX5"/>
<dbReference type="Pfam" id="PF21107">
    <property type="entry name" value="STPRs"/>
    <property type="match status" value="1"/>
</dbReference>
<proteinExistence type="predicted"/>
<feature type="region of interest" description="Disordered" evidence="1">
    <location>
        <begin position="576"/>
        <end position="674"/>
    </location>
</feature>
<accession>A0A818MNX5</accession>
<dbReference type="InterPro" id="IPR047273">
    <property type="entry name" value="VRTN_OTU_dom"/>
</dbReference>
<name>A0A818MNX5_9BILA</name>
<protein>
    <recommendedName>
        <fullName evidence="6">OTU domain-containing protein</fullName>
    </recommendedName>
</protein>
<dbReference type="PROSITE" id="PS50802">
    <property type="entry name" value="OTU"/>
    <property type="match status" value="1"/>
</dbReference>
<gene>
    <name evidence="4" type="ORF">FME351_LOCUS21542</name>
</gene>